<reference evidence="4" key="1">
    <citation type="submission" date="2023-05" db="EMBL/GenBank/DDBJ databases">
        <authorList>
            <person name="Zhang X."/>
        </authorList>
    </citation>
    <scope>NUCLEOTIDE SEQUENCE</scope>
    <source>
        <strain evidence="4">BD1B2-1</strain>
    </source>
</reference>
<protein>
    <submittedName>
        <fullName evidence="4">NADAR family protein</fullName>
    </submittedName>
</protein>
<evidence type="ECO:0000256" key="2">
    <source>
        <dbReference type="ARBA" id="ARBA00000751"/>
    </source>
</evidence>
<name>A0AAE3R6F0_9BACT</name>
<evidence type="ECO:0000313" key="4">
    <source>
        <dbReference type="EMBL" id="MDJ1502300.1"/>
    </source>
</evidence>
<organism evidence="4 5">
    <name type="scientific">Xanthocytophaga agilis</name>
    <dbReference type="NCBI Taxonomy" id="3048010"/>
    <lineage>
        <taxon>Bacteria</taxon>
        <taxon>Pseudomonadati</taxon>
        <taxon>Bacteroidota</taxon>
        <taxon>Cytophagia</taxon>
        <taxon>Cytophagales</taxon>
        <taxon>Rhodocytophagaceae</taxon>
        <taxon>Xanthocytophaga</taxon>
    </lineage>
</organism>
<proteinExistence type="predicted"/>
<dbReference type="AlphaFoldDB" id="A0AAE3R6F0"/>
<dbReference type="InterPro" id="IPR037238">
    <property type="entry name" value="YbiA-like_sf"/>
</dbReference>
<dbReference type="RefSeq" id="WP_314512264.1">
    <property type="nucleotide sequence ID" value="NZ_JASJOU010000005.1"/>
</dbReference>
<dbReference type="NCBIfam" id="TIGR02464">
    <property type="entry name" value="ribofla_fusion"/>
    <property type="match status" value="1"/>
</dbReference>
<comment type="catalytic activity">
    <reaction evidence="2">
        <text>2,5-diamino-6-hydroxy-4-(5-phosphoribosylamino)-pyrimidine + H2O = 2,5,6-triamino-4-hydroxypyrimidine + D-ribose 5-phosphate</text>
        <dbReference type="Rhea" id="RHEA:23436"/>
        <dbReference type="ChEBI" id="CHEBI:15377"/>
        <dbReference type="ChEBI" id="CHEBI:58614"/>
        <dbReference type="ChEBI" id="CHEBI:78346"/>
        <dbReference type="ChEBI" id="CHEBI:137796"/>
    </reaction>
</comment>
<comment type="caution">
    <text evidence="4">The sequence shown here is derived from an EMBL/GenBank/DDBJ whole genome shotgun (WGS) entry which is preliminary data.</text>
</comment>
<evidence type="ECO:0000259" key="3">
    <source>
        <dbReference type="Pfam" id="PF08719"/>
    </source>
</evidence>
<evidence type="ECO:0000313" key="5">
    <source>
        <dbReference type="Proteomes" id="UP001232063"/>
    </source>
</evidence>
<accession>A0AAE3R6F0</accession>
<feature type="domain" description="NADAR" evidence="3">
    <location>
        <begin position="22"/>
        <end position="180"/>
    </location>
</feature>
<dbReference type="Gene3D" id="1.10.357.40">
    <property type="entry name" value="YbiA-like"/>
    <property type="match status" value="1"/>
</dbReference>
<dbReference type="CDD" id="cd15457">
    <property type="entry name" value="NADAR"/>
    <property type="match status" value="1"/>
</dbReference>
<evidence type="ECO:0000256" key="1">
    <source>
        <dbReference type="ARBA" id="ARBA00000022"/>
    </source>
</evidence>
<dbReference type="InterPro" id="IPR012816">
    <property type="entry name" value="NADAR"/>
</dbReference>
<dbReference type="EMBL" id="JASJOU010000005">
    <property type="protein sequence ID" value="MDJ1502300.1"/>
    <property type="molecule type" value="Genomic_DNA"/>
</dbReference>
<comment type="catalytic activity">
    <reaction evidence="1">
        <text>5-amino-6-(5-phospho-D-ribosylamino)uracil + H2O = 5,6-diaminouracil + D-ribose 5-phosphate</text>
        <dbReference type="Rhea" id="RHEA:55020"/>
        <dbReference type="ChEBI" id="CHEBI:15377"/>
        <dbReference type="ChEBI" id="CHEBI:46252"/>
        <dbReference type="ChEBI" id="CHEBI:58453"/>
        <dbReference type="ChEBI" id="CHEBI:78346"/>
    </reaction>
</comment>
<dbReference type="Proteomes" id="UP001232063">
    <property type="component" value="Unassembled WGS sequence"/>
</dbReference>
<dbReference type="SUPFAM" id="SSF143990">
    <property type="entry name" value="YbiA-like"/>
    <property type="match status" value="1"/>
</dbReference>
<sequence length="183" mass="21635">MNYHLDWLIEKYENNERLKYVFFWGHQPSKDGSLKETCFSQWWLSAFEVDTIIYQTAEHWMMAQKARLFNDKETLKKILIANTPAEAKKLGREVRNFDPVIWDENKYAYVKEGNIYKFSQHPDLKEYLLNTGDRILVEASPVDRIWGIGMAKDNPDIENPRKWKGENLLGFALMEARDVLGKE</sequence>
<keyword evidence="5" id="KW-1185">Reference proteome</keyword>
<gene>
    <name evidence="4" type="ORF">QNI22_16660</name>
</gene>
<dbReference type="Pfam" id="PF08719">
    <property type="entry name" value="NADAR"/>
    <property type="match status" value="1"/>
</dbReference>